<dbReference type="PANTHER" id="PTHR10574:SF436">
    <property type="entry name" value="LAMININ SUBUNIT ALPHA-2"/>
    <property type="match status" value="1"/>
</dbReference>
<dbReference type="Proteomes" id="UP000314986">
    <property type="component" value="Unassembled WGS sequence"/>
</dbReference>
<evidence type="ECO:0000256" key="11">
    <source>
        <dbReference type="ARBA" id="ARBA00023292"/>
    </source>
</evidence>
<evidence type="ECO:0000256" key="8">
    <source>
        <dbReference type="ARBA" id="ARBA00023054"/>
    </source>
</evidence>
<dbReference type="PROSITE" id="PS01248">
    <property type="entry name" value="EGF_LAM_1"/>
    <property type="match status" value="1"/>
</dbReference>
<dbReference type="FunFam" id="2.10.25.10:FF:000084">
    <property type="entry name" value="Laminin subunit alpha 3"/>
    <property type="match status" value="1"/>
</dbReference>
<dbReference type="SMART" id="SM00180">
    <property type="entry name" value="EGF_Lam"/>
    <property type="match status" value="3"/>
</dbReference>
<dbReference type="PROSITE" id="PS50027">
    <property type="entry name" value="EGF_LAM_2"/>
    <property type="match status" value="1"/>
</dbReference>
<dbReference type="OMA" id="WAMAMPE"/>
<evidence type="ECO:0000259" key="14">
    <source>
        <dbReference type="PROSITE" id="PS50027"/>
    </source>
</evidence>
<evidence type="ECO:0000256" key="5">
    <source>
        <dbReference type="ARBA" id="ARBA00022737"/>
    </source>
</evidence>
<keyword evidence="4" id="KW-0732">Signal</keyword>
<evidence type="ECO:0000256" key="1">
    <source>
        <dbReference type="ARBA" id="ARBA00004302"/>
    </source>
</evidence>
<feature type="compositionally biased region" description="Basic and acidic residues" evidence="13">
    <location>
        <begin position="96"/>
        <end position="114"/>
    </location>
</feature>
<dbReference type="Pfam" id="PF00053">
    <property type="entry name" value="EGF_laminin"/>
    <property type="match status" value="2"/>
</dbReference>
<feature type="domain" description="Laminin EGF-like" evidence="14">
    <location>
        <begin position="417"/>
        <end position="468"/>
    </location>
</feature>
<dbReference type="InterPro" id="IPR050440">
    <property type="entry name" value="Laminin/Netrin_ECM"/>
</dbReference>
<reference evidence="17" key="2">
    <citation type="journal article" date="2007" name="PLoS Biol.">
        <title>Survey sequencing and comparative analysis of the elephant shark (Callorhinchus milii) genome.</title>
        <authorList>
            <person name="Venkatesh B."/>
            <person name="Kirkness E.F."/>
            <person name="Loh Y.H."/>
            <person name="Halpern A.L."/>
            <person name="Lee A.P."/>
            <person name="Johnson J."/>
            <person name="Dandona N."/>
            <person name="Viswanathan L.D."/>
            <person name="Tay A."/>
            <person name="Venter J.C."/>
            <person name="Strausberg R.L."/>
            <person name="Brenner S."/>
        </authorList>
    </citation>
    <scope>NUCLEOTIDE SEQUENCE [LARGE SCALE GENOMIC DNA]</scope>
</reference>
<dbReference type="CDD" id="cd00055">
    <property type="entry name" value="EGF_Lam"/>
    <property type="match status" value="1"/>
</dbReference>
<evidence type="ECO:0000256" key="3">
    <source>
        <dbReference type="ARBA" id="ARBA00022530"/>
    </source>
</evidence>
<dbReference type="InterPro" id="IPR008211">
    <property type="entry name" value="Laminin_N"/>
</dbReference>
<dbReference type="InterPro" id="IPR002049">
    <property type="entry name" value="LE_dom"/>
</dbReference>
<dbReference type="PROSITE" id="PS51117">
    <property type="entry name" value="LAMININ_NTER"/>
    <property type="match status" value="1"/>
</dbReference>
<reference evidence="17" key="3">
    <citation type="journal article" date="2014" name="Nature">
        <title>Elephant shark genome provides unique insights into gnathostome evolution.</title>
        <authorList>
            <consortium name="International Elephant Shark Genome Sequencing Consortium"/>
            <person name="Venkatesh B."/>
            <person name="Lee A.P."/>
            <person name="Ravi V."/>
            <person name="Maurya A.K."/>
            <person name="Lian M.M."/>
            <person name="Swann J.B."/>
            <person name="Ohta Y."/>
            <person name="Flajnik M.F."/>
            <person name="Sutoh Y."/>
            <person name="Kasahara M."/>
            <person name="Hoon S."/>
            <person name="Gangu V."/>
            <person name="Roy S.W."/>
            <person name="Irimia M."/>
            <person name="Korzh V."/>
            <person name="Kondrychyn I."/>
            <person name="Lim Z.W."/>
            <person name="Tay B.H."/>
            <person name="Tohari S."/>
            <person name="Kong K.W."/>
            <person name="Ho S."/>
            <person name="Lorente-Galdos B."/>
            <person name="Quilez J."/>
            <person name="Marques-Bonet T."/>
            <person name="Raney B.J."/>
            <person name="Ingham P.W."/>
            <person name="Tay A."/>
            <person name="Hillier L.W."/>
            <person name="Minx P."/>
            <person name="Boehm T."/>
            <person name="Wilson R.K."/>
            <person name="Brenner S."/>
            <person name="Warren W.C."/>
        </authorList>
    </citation>
    <scope>NUCLEOTIDE SEQUENCE [LARGE SCALE GENOMIC DNA]</scope>
</reference>
<comment type="subcellular location">
    <subcellularLocation>
        <location evidence="1">Secreted</location>
        <location evidence="1">Extracellular space</location>
        <location evidence="1">Extracellular matrix</location>
        <location evidence="1">Basement membrane</location>
    </subcellularLocation>
</comment>
<evidence type="ECO:0008006" key="18">
    <source>
        <dbReference type="Google" id="ProtNLM"/>
    </source>
</evidence>
<dbReference type="SMART" id="SM00136">
    <property type="entry name" value="LamNT"/>
    <property type="match status" value="1"/>
</dbReference>
<dbReference type="Pfam" id="PF24973">
    <property type="entry name" value="EGF_LMN_ATRN"/>
    <property type="match status" value="1"/>
</dbReference>
<keyword evidence="9 12" id="KW-1015">Disulfide bond</keyword>
<evidence type="ECO:0000256" key="10">
    <source>
        <dbReference type="ARBA" id="ARBA00023180"/>
    </source>
</evidence>
<comment type="caution">
    <text evidence="12">Lacks conserved residue(s) required for the propagation of feature annotation.</text>
</comment>
<dbReference type="Gene3D" id="2.60.120.260">
    <property type="entry name" value="Galactose-binding domain-like"/>
    <property type="match status" value="1"/>
</dbReference>
<evidence type="ECO:0000256" key="6">
    <source>
        <dbReference type="ARBA" id="ARBA00022869"/>
    </source>
</evidence>
<feature type="region of interest" description="Disordered" evidence="13">
    <location>
        <begin position="87"/>
        <end position="114"/>
    </location>
</feature>
<dbReference type="AlphaFoldDB" id="A0A4W3IY84"/>
<keyword evidence="7" id="KW-0130">Cell adhesion</keyword>
<evidence type="ECO:0000256" key="9">
    <source>
        <dbReference type="ARBA" id="ARBA00023157"/>
    </source>
</evidence>
<keyword evidence="11 12" id="KW-0424">Laminin EGF-like domain</keyword>
<keyword evidence="17" id="KW-1185">Reference proteome</keyword>
<evidence type="ECO:0000256" key="7">
    <source>
        <dbReference type="ARBA" id="ARBA00022889"/>
    </source>
</evidence>
<dbReference type="InterPro" id="IPR056863">
    <property type="entry name" value="LMN_ATRN_NET-like_EGF"/>
</dbReference>
<proteinExistence type="predicted"/>
<feature type="domain" description="Laminin N-terminal" evidence="15">
    <location>
        <begin position="64"/>
        <end position="319"/>
    </location>
</feature>
<dbReference type="PANTHER" id="PTHR10574">
    <property type="entry name" value="NETRIN/LAMININ-RELATED"/>
    <property type="match status" value="1"/>
</dbReference>
<reference evidence="16" key="4">
    <citation type="submission" date="2025-08" db="UniProtKB">
        <authorList>
            <consortium name="Ensembl"/>
        </authorList>
    </citation>
    <scope>IDENTIFICATION</scope>
</reference>
<dbReference type="SUPFAM" id="SSF57196">
    <property type="entry name" value="EGF/Laminin"/>
    <property type="match status" value="2"/>
</dbReference>
<evidence type="ECO:0000313" key="17">
    <source>
        <dbReference type="Proteomes" id="UP000314986"/>
    </source>
</evidence>
<dbReference type="GO" id="GO:0005201">
    <property type="term" value="F:extracellular matrix structural constituent"/>
    <property type="evidence" value="ECO:0007669"/>
    <property type="project" value="TreeGrafter"/>
</dbReference>
<reference evidence="16" key="5">
    <citation type="submission" date="2025-09" db="UniProtKB">
        <authorList>
            <consortium name="Ensembl"/>
        </authorList>
    </citation>
    <scope>IDENTIFICATION</scope>
</reference>
<keyword evidence="3" id="KW-0272">Extracellular matrix</keyword>
<name>A0A4W3IY84_CALMI</name>
<feature type="disulfide bond" evidence="12">
    <location>
        <begin position="439"/>
        <end position="448"/>
    </location>
</feature>
<dbReference type="Ensembl" id="ENSCMIT00000036136.1">
    <property type="protein sequence ID" value="ENSCMIP00000035609.1"/>
    <property type="gene ID" value="ENSCMIG00000015060.1"/>
</dbReference>
<evidence type="ECO:0000256" key="2">
    <source>
        <dbReference type="ARBA" id="ARBA00022525"/>
    </source>
</evidence>
<dbReference type="GO" id="GO:0005604">
    <property type="term" value="C:basement membrane"/>
    <property type="evidence" value="ECO:0007669"/>
    <property type="project" value="UniProtKB-SubCell"/>
</dbReference>
<keyword evidence="10" id="KW-0325">Glycoprotein</keyword>
<keyword evidence="6" id="KW-0084">Basement membrane</keyword>
<dbReference type="GO" id="GO:0007411">
    <property type="term" value="P:axon guidance"/>
    <property type="evidence" value="ECO:0007669"/>
    <property type="project" value="TreeGrafter"/>
</dbReference>
<evidence type="ECO:0000259" key="15">
    <source>
        <dbReference type="PROSITE" id="PS51117"/>
    </source>
</evidence>
<accession>A0A4W3IY84</accession>
<evidence type="ECO:0000256" key="12">
    <source>
        <dbReference type="PROSITE-ProRule" id="PRU00460"/>
    </source>
</evidence>
<dbReference type="GeneTree" id="ENSGT00940000173189"/>
<keyword evidence="5" id="KW-0677">Repeat</keyword>
<evidence type="ECO:0000313" key="16">
    <source>
        <dbReference type="Ensembl" id="ENSCMIP00000035609.1"/>
    </source>
</evidence>
<sequence>ALGRAPDAKGALTNRRLLFRLLSPRNRTFVCVLRLCRGSGLPLVAAACCGTAAVGERSGGACGAGRACHPTFEDLLQELESFPRHRGVSANSTCGREPERYRRGEEQTETCDASRPDLRHPLSSICDGLSRRSGAVSLGGSSLALAHSYPDLGSWWQSERGVSPVHVQLSLTHRFLFARTELAFVSQRPDSLVLEASADQGHSWKVWQYLAHDCSLSFPHIPTQPDPSHWDPTVPHCDQSYFARETSLQGSRLQYQRVMSATGCLARAETHHRHRAQESPQSNRAPCVPATCGDSYVVVVVGGGDNSFIVCVCVCVSAAPQNKAECECEHGTTGAHCQHCLPLLNQQPWAMAMPEGGSCVTDCGCAGRALSCYFDAVKGFGVCENCSENTTGEKCHLCRPSYYSDPDNTSRNLCTSCNCAGAGVVDDGVCHNVTGQCHCKASVRGRRCVECKDGFWDLSARNPDGCQGRWESLIHLSRPCTAGIIIIIIIIIK</sequence>
<protein>
    <recommendedName>
        <fullName evidence="18">Netrin 5</fullName>
    </recommendedName>
</protein>
<evidence type="ECO:0000256" key="4">
    <source>
        <dbReference type="ARBA" id="ARBA00022729"/>
    </source>
</evidence>
<reference evidence="17" key="1">
    <citation type="journal article" date="2006" name="Science">
        <title>Ancient noncoding elements conserved in the human genome.</title>
        <authorList>
            <person name="Venkatesh B."/>
            <person name="Kirkness E.F."/>
            <person name="Loh Y.H."/>
            <person name="Halpern A.L."/>
            <person name="Lee A.P."/>
            <person name="Johnson J."/>
            <person name="Dandona N."/>
            <person name="Viswanathan L.D."/>
            <person name="Tay A."/>
            <person name="Venter J.C."/>
            <person name="Strausberg R.L."/>
            <person name="Brenner S."/>
        </authorList>
    </citation>
    <scope>NUCLEOTIDE SEQUENCE [LARGE SCALE GENOMIC DNA]</scope>
</reference>
<dbReference type="GO" id="GO:0007155">
    <property type="term" value="P:cell adhesion"/>
    <property type="evidence" value="ECO:0007669"/>
    <property type="project" value="UniProtKB-KW"/>
</dbReference>
<evidence type="ECO:0000256" key="13">
    <source>
        <dbReference type="SAM" id="MobiDB-lite"/>
    </source>
</evidence>
<organism evidence="16 17">
    <name type="scientific">Callorhinchus milii</name>
    <name type="common">Ghost shark</name>
    <dbReference type="NCBI Taxonomy" id="7868"/>
    <lineage>
        <taxon>Eukaryota</taxon>
        <taxon>Metazoa</taxon>
        <taxon>Chordata</taxon>
        <taxon>Craniata</taxon>
        <taxon>Vertebrata</taxon>
        <taxon>Chondrichthyes</taxon>
        <taxon>Holocephali</taxon>
        <taxon>Chimaeriformes</taxon>
        <taxon>Callorhinchidae</taxon>
        <taxon>Callorhinchus</taxon>
    </lineage>
</organism>
<dbReference type="Pfam" id="PF00055">
    <property type="entry name" value="Laminin_N"/>
    <property type="match status" value="1"/>
</dbReference>
<dbReference type="GO" id="GO:0009887">
    <property type="term" value="P:animal organ morphogenesis"/>
    <property type="evidence" value="ECO:0007669"/>
    <property type="project" value="TreeGrafter"/>
</dbReference>
<keyword evidence="8" id="KW-0175">Coiled coil</keyword>
<keyword evidence="2" id="KW-0964">Secreted</keyword>
<dbReference type="Gene3D" id="2.10.25.10">
    <property type="entry name" value="Laminin"/>
    <property type="match status" value="3"/>
</dbReference>
<dbReference type="GO" id="GO:0009888">
    <property type="term" value="P:tissue development"/>
    <property type="evidence" value="ECO:0007669"/>
    <property type="project" value="TreeGrafter"/>
</dbReference>